<feature type="domain" description="Zn(2)-C6 fungal-type" evidence="7">
    <location>
        <begin position="21"/>
        <end position="47"/>
    </location>
</feature>
<evidence type="ECO:0000256" key="4">
    <source>
        <dbReference type="ARBA" id="ARBA00023163"/>
    </source>
</evidence>
<dbReference type="InterPro" id="IPR021858">
    <property type="entry name" value="Fun_TF"/>
</dbReference>
<feature type="compositionally biased region" description="Polar residues" evidence="6">
    <location>
        <begin position="52"/>
        <end position="67"/>
    </location>
</feature>
<dbReference type="GO" id="GO:0045944">
    <property type="term" value="P:positive regulation of transcription by RNA polymerase II"/>
    <property type="evidence" value="ECO:0007669"/>
    <property type="project" value="TreeGrafter"/>
</dbReference>
<dbReference type="GO" id="GO:0008270">
    <property type="term" value="F:zinc ion binding"/>
    <property type="evidence" value="ECO:0007669"/>
    <property type="project" value="InterPro"/>
</dbReference>
<evidence type="ECO:0000256" key="3">
    <source>
        <dbReference type="ARBA" id="ARBA00023125"/>
    </source>
</evidence>
<dbReference type="Pfam" id="PF00172">
    <property type="entry name" value="Zn_clus"/>
    <property type="match status" value="1"/>
</dbReference>
<dbReference type="OrthoDB" id="407832at2759"/>
<evidence type="ECO:0000259" key="7">
    <source>
        <dbReference type="PROSITE" id="PS50048"/>
    </source>
</evidence>
<dbReference type="Gene3D" id="4.10.240.10">
    <property type="entry name" value="Zn(2)-C6 fungal-type DNA-binding domain"/>
    <property type="match status" value="1"/>
</dbReference>
<evidence type="ECO:0000256" key="6">
    <source>
        <dbReference type="SAM" id="MobiDB-lite"/>
    </source>
</evidence>
<evidence type="ECO:0000313" key="9">
    <source>
        <dbReference type="Proteomes" id="UP000327118"/>
    </source>
</evidence>
<dbReference type="Proteomes" id="UP000327118">
    <property type="component" value="Unassembled WGS sequence"/>
</dbReference>
<keyword evidence="4" id="KW-0804">Transcription</keyword>
<dbReference type="CDD" id="cd00067">
    <property type="entry name" value="GAL4"/>
    <property type="match status" value="1"/>
</dbReference>
<dbReference type="EMBL" id="ML739073">
    <property type="protein sequence ID" value="KAE8354412.1"/>
    <property type="molecule type" value="Genomic_DNA"/>
</dbReference>
<keyword evidence="2" id="KW-0805">Transcription regulation</keyword>
<dbReference type="SUPFAM" id="SSF57701">
    <property type="entry name" value="Zn2/Cys6 DNA-binding domain"/>
    <property type="match status" value="1"/>
</dbReference>
<evidence type="ECO:0000256" key="1">
    <source>
        <dbReference type="ARBA" id="ARBA00004123"/>
    </source>
</evidence>
<keyword evidence="9" id="KW-1185">Reference proteome</keyword>
<evidence type="ECO:0000256" key="5">
    <source>
        <dbReference type="ARBA" id="ARBA00023242"/>
    </source>
</evidence>
<dbReference type="GO" id="GO:0000976">
    <property type="term" value="F:transcription cis-regulatory region binding"/>
    <property type="evidence" value="ECO:0007669"/>
    <property type="project" value="TreeGrafter"/>
</dbReference>
<dbReference type="AlphaFoldDB" id="A0A5N6Z9S3"/>
<dbReference type="Pfam" id="PF11951">
    <property type="entry name" value="Fungal_trans_2"/>
    <property type="match status" value="1"/>
</dbReference>
<organism evidence="8 9">
    <name type="scientific">Aspergillus coremiiformis</name>
    <dbReference type="NCBI Taxonomy" id="138285"/>
    <lineage>
        <taxon>Eukaryota</taxon>
        <taxon>Fungi</taxon>
        <taxon>Dikarya</taxon>
        <taxon>Ascomycota</taxon>
        <taxon>Pezizomycotina</taxon>
        <taxon>Eurotiomycetes</taxon>
        <taxon>Eurotiomycetidae</taxon>
        <taxon>Eurotiales</taxon>
        <taxon>Aspergillaceae</taxon>
        <taxon>Aspergillus</taxon>
        <taxon>Aspergillus subgen. Circumdati</taxon>
    </lineage>
</organism>
<comment type="subcellular location">
    <subcellularLocation>
        <location evidence="1">Nucleus</location>
    </subcellularLocation>
</comment>
<evidence type="ECO:0000313" key="8">
    <source>
        <dbReference type="EMBL" id="KAE8354412.1"/>
    </source>
</evidence>
<feature type="region of interest" description="Disordered" evidence="6">
    <location>
        <begin position="52"/>
        <end position="86"/>
    </location>
</feature>
<dbReference type="SMART" id="SM00066">
    <property type="entry name" value="GAL4"/>
    <property type="match status" value="1"/>
</dbReference>
<dbReference type="InterPro" id="IPR036864">
    <property type="entry name" value="Zn2-C6_fun-type_DNA-bd_sf"/>
</dbReference>
<dbReference type="InterPro" id="IPR001138">
    <property type="entry name" value="Zn2Cys6_DnaBD"/>
</dbReference>
<keyword evidence="5" id="KW-0539">Nucleus</keyword>
<dbReference type="GO" id="GO:0005634">
    <property type="term" value="C:nucleus"/>
    <property type="evidence" value="ECO:0007669"/>
    <property type="project" value="UniProtKB-SubCell"/>
</dbReference>
<accession>A0A5N6Z9S3</accession>
<keyword evidence="3" id="KW-0238">DNA-binding</keyword>
<protein>
    <recommendedName>
        <fullName evidence="7">Zn(2)-C6 fungal-type domain-containing protein</fullName>
    </recommendedName>
</protein>
<name>A0A5N6Z9S3_9EURO</name>
<dbReference type="PANTHER" id="PTHR37534">
    <property type="entry name" value="TRANSCRIPTIONAL ACTIVATOR PROTEIN UGA3"/>
    <property type="match status" value="1"/>
</dbReference>
<evidence type="ECO:0000256" key="2">
    <source>
        <dbReference type="ARBA" id="ARBA00023015"/>
    </source>
</evidence>
<dbReference type="GO" id="GO:0000981">
    <property type="term" value="F:DNA-binding transcription factor activity, RNA polymerase II-specific"/>
    <property type="evidence" value="ECO:0007669"/>
    <property type="project" value="InterPro"/>
</dbReference>
<dbReference type="PROSITE" id="PS50048">
    <property type="entry name" value="ZN2_CY6_FUNGAL_2"/>
    <property type="match status" value="1"/>
</dbReference>
<sequence length="445" mass="50470">MPRPFLINRWYYLRPPLAQECRLRKIKCDGHRPVCYRCQQASRDCQWSNGSARAQEQSKSPITTDQDVVTPRPRPTEYTSTKDPEKALQDPRIAEIFRHYVEHLAGWYDLNDAKRHFGDMVPCRARKNPLLLSAILAFAAASQSSSYLKRDLWHLAESYHLESVQALLQLTKSLDGFRTGETLAAICLLRSYEIISQNISCQNHLQGSYSLLASRPAGRETGLLDAGFWNYLREDITVALIEKRSLMIELPDEHLPPAIEGDDDLANRVTYLLGKVINRCLDRDTSPLEQHEWESLKGKLDTWRTCLPASFEPICTPGLYGERKFPCLWTVSGWHASSLQYYHTALAILAIAEPIPATMNTLQQIDRINAFEATLDYHATQISALAISSNSAPVWVNSFGPISFCGPWLKDPLKVHELVEETQKWGNKTGWPVLSVIESLSTRFG</sequence>
<gene>
    <name evidence="8" type="ORF">BDV28DRAFT_147143</name>
</gene>
<dbReference type="PANTHER" id="PTHR37534:SF2">
    <property type="entry name" value="N-ACETYLTRANSFERASE DOMAIN-CONTAINING PROTEIN"/>
    <property type="match status" value="1"/>
</dbReference>
<proteinExistence type="predicted"/>
<reference evidence="9" key="1">
    <citation type="submission" date="2019-04" db="EMBL/GenBank/DDBJ databases">
        <title>Friends and foes A comparative genomics studyof 23 Aspergillus species from section Flavi.</title>
        <authorList>
            <consortium name="DOE Joint Genome Institute"/>
            <person name="Kjaerbolling I."/>
            <person name="Vesth T."/>
            <person name="Frisvad J.C."/>
            <person name="Nybo J.L."/>
            <person name="Theobald S."/>
            <person name="Kildgaard S."/>
            <person name="Isbrandt T."/>
            <person name="Kuo A."/>
            <person name="Sato A."/>
            <person name="Lyhne E.K."/>
            <person name="Kogle M.E."/>
            <person name="Wiebenga A."/>
            <person name="Kun R.S."/>
            <person name="Lubbers R.J."/>
            <person name="Makela M.R."/>
            <person name="Barry K."/>
            <person name="Chovatia M."/>
            <person name="Clum A."/>
            <person name="Daum C."/>
            <person name="Haridas S."/>
            <person name="He G."/>
            <person name="LaButti K."/>
            <person name="Lipzen A."/>
            <person name="Mondo S."/>
            <person name="Riley R."/>
            <person name="Salamov A."/>
            <person name="Simmons B.A."/>
            <person name="Magnuson J.K."/>
            <person name="Henrissat B."/>
            <person name="Mortensen U.H."/>
            <person name="Larsen T.O."/>
            <person name="Devries R.P."/>
            <person name="Grigoriev I.V."/>
            <person name="Machida M."/>
            <person name="Baker S.E."/>
            <person name="Andersen M.R."/>
        </authorList>
    </citation>
    <scope>NUCLEOTIDE SEQUENCE [LARGE SCALE GENOMIC DNA]</scope>
    <source>
        <strain evidence="9">CBS 553.77</strain>
    </source>
</reference>